<dbReference type="AlphaFoldDB" id="A0A921Z6B6"/>
<keyword evidence="3" id="KW-1185">Reference proteome</keyword>
<feature type="chain" id="PRO_5037276863" evidence="1">
    <location>
        <begin position="23"/>
        <end position="136"/>
    </location>
</feature>
<keyword evidence="1" id="KW-0732">Signal</keyword>
<reference evidence="2" key="1">
    <citation type="journal article" date="2016" name="Insect Biochem. Mol. Biol.">
        <title>Multifaceted biological insights from a draft genome sequence of the tobacco hornworm moth, Manduca sexta.</title>
        <authorList>
            <person name="Kanost M.R."/>
            <person name="Arrese E.L."/>
            <person name="Cao X."/>
            <person name="Chen Y.R."/>
            <person name="Chellapilla S."/>
            <person name="Goldsmith M.R."/>
            <person name="Grosse-Wilde E."/>
            <person name="Heckel D.G."/>
            <person name="Herndon N."/>
            <person name="Jiang H."/>
            <person name="Papanicolaou A."/>
            <person name="Qu J."/>
            <person name="Soulages J.L."/>
            <person name="Vogel H."/>
            <person name="Walters J."/>
            <person name="Waterhouse R.M."/>
            <person name="Ahn S.J."/>
            <person name="Almeida F.C."/>
            <person name="An C."/>
            <person name="Aqrawi P."/>
            <person name="Bretschneider A."/>
            <person name="Bryant W.B."/>
            <person name="Bucks S."/>
            <person name="Chao H."/>
            <person name="Chevignon G."/>
            <person name="Christen J.M."/>
            <person name="Clarke D.F."/>
            <person name="Dittmer N.T."/>
            <person name="Ferguson L.C.F."/>
            <person name="Garavelou S."/>
            <person name="Gordon K.H.J."/>
            <person name="Gunaratna R.T."/>
            <person name="Han Y."/>
            <person name="Hauser F."/>
            <person name="He Y."/>
            <person name="Heidel-Fischer H."/>
            <person name="Hirsh A."/>
            <person name="Hu Y."/>
            <person name="Jiang H."/>
            <person name="Kalra D."/>
            <person name="Klinner C."/>
            <person name="Konig C."/>
            <person name="Kovar C."/>
            <person name="Kroll A.R."/>
            <person name="Kuwar S.S."/>
            <person name="Lee S.L."/>
            <person name="Lehman R."/>
            <person name="Li K."/>
            <person name="Li Z."/>
            <person name="Liang H."/>
            <person name="Lovelace S."/>
            <person name="Lu Z."/>
            <person name="Mansfield J.H."/>
            <person name="McCulloch K.J."/>
            <person name="Mathew T."/>
            <person name="Morton B."/>
            <person name="Muzny D.M."/>
            <person name="Neunemann D."/>
            <person name="Ongeri F."/>
            <person name="Pauchet Y."/>
            <person name="Pu L.L."/>
            <person name="Pyrousis I."/>
            <person name="Rao X.J."/>
            <person name="Redding A."/>
            <person name="Roesel C."/>
            <person name="Sanchez-Gracia A."/>
            <person name="Schaack S."/>
            <person name="Shukla A."/>
            <person name="Tetreau G."/>
            <person name="Wang Y."/>
            <person name="Xiong G.H."/>
            <person name="Traut W."/>
            <person name="Walsh T.K."/>
            <person name="Worley K.C."/>
            <person name="Wu D."/>
            <person name="Wu W."/>
            <person name="Wu Y.Q."/>
            <person name="Zhang X."/>
            <person name="Zou Z."/>
            <person name="Zucker H."/>
            <person name="Briscoe A.D."/>
            <person name="Burmester T."/>
            <person name="Clem R.J."/>
            <person name="Feyereisen R."/>
            <person name="Grimmelikhuijzen C.J.P."/>
            <person name="Hamodrakas S.J."/>
            <person name="Hansson B.S."/>
            <person name="Huguet E."/>
            <person name="Jermiin L.S."/>
            <person name="Lan Q."/>
            <person name="Lehman H.K."/>
            <person name="Lorenzen M."/>
            <person name="Merzendorfer H."/>
            <person name="Michalopoulos I."/>
            <person name="Morton D.B."/>
            <person name="Muthukrishnan S."/>
            <person name="Oakeshott J.G."/>
            <person name="Palmer W."/>
            <person name="Park Y."/>
            <person name="Passarelli A.L."/>
            <person name="Rozas J."/>
            <person name="Schwartz L.M."/>
            <person name="Smith W."/>
            <person name="Southgate A."/>
            <person name="Vilcinskas A."/>
            <person name="Vogt R."/>
            <person name="Wang P."/>
            <person name="Werren J."/>
            <person name="Yu X.Q."/>
            <person name="Zhou J.J."/>
            <person name="Brown S.J."/>
            <person name="Scherer S.E."/>
            <person name="Richards S."/>
            <person name="Blissard G.W."/>
        </authorList>
    </citation>
    <scope>NUCLEOTIDE SEQUENCE</scope>
</reference>
<gene>
    <name evidence="2" type="ORF">O3G_MSEX007522</name>
</gene>
<name>A0A921Z6B6_MANSE</name>
<evidence type="ECO:0000313" key="3">
    <source>
        <dbReference type="Proteomes" id="UP000791440"/>
    </source>
</evidence>
<evidence type="ECO:0000313" key="2">
    <source>
        <dbReference type="EMBL" id="KAG6452217.1"/>
    </source>
</evidence>
<sequence length="136" mass="15707">MGMIIKNLAVLLSILTFITVFGRREPLQRHIVEEGIKPAIFGSYSYDPIRQVFDPPPPDKNETVPSQFFNKTHVLSTVIGQEDQKQTTLDAKNASMFFRKHVTHKTTPWWARPKLHMNSTTKLRHNDKFVGNFPVF</sequence>
<comment type="caution">
    <text evidence="2">The sequence shown here is derived from an EMBL/GenBank/DDBJ whole genome shotgun (WGS) entry which is preliminary data.</text>
</comment>
<dbReference type="EMBL" id="JH668419">
    <property type="protein sequence ID" value="KAG6452217.1"/>
    <property type="molecule type" value="Genomic_DNA"/>
</dbReference>
<protein>
    <submittedName>
        <fullName evidence="2">Uncharacterized protein</fullName>
    </submittedName>
</protein>
<accession>A0A921Z6B6</accession>
<organism evidence="2 3">
    <name type="scientific">Manduca sexta</name>
    <name type="common">Tobacco hawkmoth</name>
    <name type="synonym">Tobacco hornworm</name>
    <dbReference type="NCBI Taxonomy" id="7130"/>
    <lineage>
        <taxon>Eukaryota</taxon>
        <taxon>Metazoa</taxon>
        <taxon>Ecdysozoa</taxon>
        <taxon>Arthropoda</taxon>
        <taxon>Hexapoda</taxon>
        <taxon>Insecta</taxon>
        <taxon>Pterygota</taxon>
        <taxon>Neoptera</taxon>
        <taxon>Endopterygota</taxon>
        <taxon>Lepidoptera</taxon>
        <taxon>Glossata</taxon>
        <taxon>Ditrysia</taxon>
        <taxon>Bombycoidea</taxon>
        <taxon>Sphingidae</taxon>
        <taxon>Sphinginae</taxon>
        <taxon>Sphingini</taxon>
        <taxon>Manduca</taxon>
    </lineage>
</organism>
<proteinExistence type="predicted"/>
<reference evidence="2" key="2">
    <citation type="submission" date="2020-12" db="EMBL/GenBank/DDBJ databases">
        <authorList>
            <person name="Kanost M."/>
        </authorList>
    </citation>
    <scope>NUCLEOTIDE SEQUENCE</scope>
</reference>
<dbReference type="Proteomes" id="UP000791440">
    <property type="component" value="Unassembled WGS sequence"/>
</dbReference>
<evidence type="ECO:0000256" key="1">
    <source>
        <dbReference type="SAM" id="SignalP"/>
    </source>
</evidence>
<feature type="signal peptide" evidence="1">
    <location>
        <begin position="1"/>
        <end position="22"/>
    </location>
</feature>